<evidence type="ECO:0000259" key="2">
    <source>
        <dbReference type="Pfam" id="PF00487"/>
    </source>
</evidence>
<sequence>MIFSGLVNGNQLFRIFKKKMTPKSSVPGSDKSWIRLTAAYKTPSTGMSIWQLVNTLVPYIALWFVMVYLIQISWWLVLPVSLLAAGFIVRLFIIFHDCGHGAFFRSKTAADITGIVLGILTFTPYYRWHHAHLIHHRTAGNLDKRGVGDVWTLTVDEYRNLPARKRMFYRIYRNPFIMFGIGAALMFLVMNRFTRRDFSWKERISVYVTNLGIAVLAAGISLLIGVKNYLLIQLPAVYFASMAGVFLFYVQHQFAGVHWYRDQDWDYSIVAINGASYLKLPGILQWFSGNIGFHHIHHLSSKIPNYKLEKCQRENEAFHQVIPVNFRESMKSLSLRLWDEDRQKLVSYRLAGA</sequence>
<dbReference type="EMBL" id="VSSQ01000171">
    <property type="protein sequence ID" value="MPL83042.1"/>
    <property type="molecule type" value="Genomic_DNA"/>
</dbReference>
<dbReference type="GO" id="GO:0016717">
    <property type="term" value="F:oxidoreductase activity, acting on paired donors, with oxidation of a pair of donors resulting in the reduction of molecular oxygen to two molecules of water"/>
    <property type="evidence" value="ECO:0007669"/>
    <property type="project" value="TreeGrafter"/>
</dbReference>
<gene>
    <name evidence="3" type="primary">des_2</name>
    <name evidence="3" type="ORF">SDC9_28992</name>
</gene>
<feature type="transmembrane region" description="Helical" evidence="1">
    <location>
        <begin position="206"/>
        <end position="224"/>
    </location>
</feature>
<feature type="transmembrane region" description="Helical" evidence="1">
    <location>
        <begin position="176"/>
        <end position="194"/>
    </location>
</feature>
<organism evidence="3">
    <name type="scientific">bioreactor metagenome</name>
    <dbReference type="NCBI Taxonomy" id="1076179"/>
    <lineage>
        <taxon>unclassified sequences</taxon>
        <taxon>metagenomes</taxon>
        <taxon>ecological metagenomes</taxon>
    </lineage>
</organism>
<proteinExistence type="predicted"/>
<feature type="domain" description="Fatty acid desaturase" evidence="2">
    <location>
        <begin position="74"/>
        <end position="317"/>
    </location>
</feature>
<dbReference type="InterPro" id="IPR012171">
    <property type="entry name" value="Fatty_acid_desaturase"/>
</dbReference>
<feature type="transmembrane region" description="Helical" evidence="1">
    <location>
        <begin position="49"/>
        <end position="70"/>
    </location>
</feature>
<dbReference type="EC" id="1.14.19.-" evidence="3"/>
<keyword evidence="1" id="KW-0812">Transmembrane</keyword>
<dbReference type="AlphaFoldDB" id="A0A644UW51"/>
<evidence type="ECO:0000256" key="1">
    <source>
        <dbReference type="SAM" id="Phobius"/>
    </source>
</evidence>
<dbReference type="GO" id="GO:0016020">
    <property type="term" value="C:membrane"/>
    <property type="evidence" value="ECO:0007669"/>
    <property type="project" value="TreeGrafter"/>
</dbReference>
<name>A0A644UW51_9ZZZZ</name>
<feature type="transmembrane region" description="Helical" evidence="1">
    <location>
        <begin position="108"/>
        <end position="126"/>
    </location>
</feature>
<keyword evidence="1" id="KW-0472">Membrane</keyword>
<dbReference type="GO" id="GO:0006629">
    <property type="term" value="P:lipid metabolic process"/>
    <property type="evidence" value="ECO:0007669"/>
    <property type="project" value="InterPro"/>
</dbReference>
<protein>
    <submittedName>
        <fullName evidence="3">Fatty acid desaturase</fullName>
        <ecNumber evidence="3">1.14.19.-</ecNumber>
    </submittedName>
</protein>
<keyword evidence="1" id="KW-1133">Transmembrane helix</keyword>
<feature type="transmembrane region" description="Helical" evidence="1">
    <location>
        <begin position="76"/>
        <end position="96"/>
    </location>
</feature>
<evidence type="ECO:0000313" key="3">
    <source>
        <dbReference type="EMBL" id="MPL83042.1"/>
    </source>
</evidence>
<keyword evidence="3" id="KW-0560">Oxidoreductase</keyword>
<dbReference type="InterPro" id="IPR005804">
    <property type="entry name" value="FA_desaturase_dom"/>
</dbReference>
<reference evidence="3" key="1">
    <citation type="submission" date="2019-08" db="EMBL/GenBank/DDBJ databases">
        <authorList>
            <person name="Kucharzyk K."/>
            <person name="Murdoch R.W."/>
            <person name="Higgins S."/>
            <person name="Loffler F."/>
        </authorList>
    </citation>
    <scope>NUCLEOTIDE SEQUENCE</scope>
</reference>
<dbReference type="PANTHER" id="PTHR19353">
    <property type="entry name" value="FATTY ACID DESATURASE 2"/>
    <property type="match status" value="1"/>
</dbReference>
<comment type="caution">
    <text evidence="3">The sequence shown here is derived from an EMBL/GenBank/DDBJ whole genome shotgun (WGS) entry which is preliminary data.</text>
</comment>
<dbReference type="CDD" id="cd03507">
    <property type="entry name" value="Delta12-FADS-like"/>
    <property type="match status" value="1"/>
</dbReference>
<feature type="transmembrane region" description="Helical" evidence="1">
    <location>
        <begin position="230"/>
        <end position="250"/>
    </location>
</feature>
<accession>A0A644UW51</accession>
<dbReference type="Pfam" id="PF00487">
    <property type="entry name" value="FA_desaturase"/>
    <property type="match status" value="1"/>
</dbReference>
<dbReference type="PANTHER" id="PTHR19353:SF73">
    <property type="entry name" value="FATTY ACID DESATURASE"/>
    <property type="match status" value="1"/>
</dbReference>